<evidence type="ECO:0000256" key="1">
    <source>
        <dbReference type="ARBA" id="ARBA00022723"/>
    </source>
</evidence>
<dbReference type="PROSITE" id="PS50818">
    <property type="entry name" value="INTEIN_C_TER"/>
    <property type="match status" value="1"/>
</dbReference>
<dbReference type="PANTHER" id="PTHR43432:SF3">
    <property type="entry name" value="SLR0285 PROTEIN"/>
    <property type="match status" value="1"/>
</dbReference>
<dbReference type="AlphaFoldDB" id="A0A371NYN7"/>
<dbReference type="SMART" id="SM00305">
    <property type="entry name" value="HintC"/>
    <property type="match status" value="1"/>
</dbReference>
<proteinExistence type="predicted"/>
<dbReference type="PROSITE" id="PS50819">
    <property type="entry name" value="INTEIN_ENDONUCLEASE"/>
    <property type="match status" value="1"/>
</dbReference>
<evidence type="ECO:0000256" key="2">
    <source>
        <dbReference type="ARBA" id="ARBA00022813"/>
    </source>
</evidence>
<evidence type="ECO:0000313" key="7">
    <source>
        <dbReference type="EMBL" id="REJ08557.1"/>
    </source>
</evidence>
<dbReference type="Pfam" id="PF14528">
    <property type="entry name" value="LAGLIDADG_3"/>
    <property type="match status" value="1"/>
</dbReference>
<dbReference type="GO" id="GO:0016539">
    <property type="term" value="P:intein-mediated protein splicing"/>
    <property type="evidence" value="ECO:0007669"/>
    <property type="project" value="InterPro"/>
</dbReference>
<dbReference type="Pfam" id="PF04055">
    <property type="entry name" value="Radical_SAM"/>
    <property type="match status" value="1"/>
</dbReference>
<keyword evidence="1" id="KW-0479">Metal-binding</keyword>
<evidence type="ECO:0000259" key="6">
    <source>
        <dbReference type="PROSITE" id="PS50819"/>
    </source>
</evidence>
<dbReference type="InterPro" id="IPR006142">
    <property type="entry name" value="INTEIN"/>
</dbReference>
<dbReference type="PRINTS" id="PR00379">
    <property type="entry name" value="INTEIN"/>
</dbReference>
<protein>
    <submittedName>
        <fullName evidence="7">Radical SAM protein</fullName>
    </submittedName>
</protein>
<dbReference type="GO" id="GO:0046872">
    <property type="term" value="F:metal ion binding"/>
    <property type="evidence" value="ECO:0007669"/>
    <property type="project" value="UniProtKB-KW"/>
</dbReference>
<dbReference type="InterPro" id="IPR004860">
    <property type="entry name" value="LAGLIDADG_dom"/>
</dbReference>
<sequence length="692" mass="76804">MRWQGQTIEGTDVDALPGLENRTGIVRSVTTPEFAGMTFHEVLSKSALNRVPGASRMPFSWTVNPYRGCSHACVYCVSPDTFILCADGRQRPLRDLAVGDEIIGTEKHGAYRRYVRTRIEAKWDTHKPAYRVTLADGTTLVASGDHRFLTDRGWKHVTNAEHGQRPHLTINNRFQGFGNGGDSTTVDQSSADYRRGYLSGMIRGDGMLFHGDYLRSGRIRSAHLFRLALIDDEALDRSRDYLATEGVKTRTRAFATQTATRNAANALHTGSAMNVASIEALILTPRQRSESWDAGFLAGVFDAEGSCSRGVLRISNKDEELLELIATSLARFDIAHVREGARENGVCSIRVVGGLPARQRFFEIARPAITRKMLIEGTAVKTVADLRVVSIEPLEGEHDLIDIMTGTGDFIANGVISHNCFARGTHEYLDLDAGHDFDSQIVVKTNVVEVLERELRRGSWKRETVALGTNTDPYQRAEGRYRLMPGIIRALADAETPFSLLTKGTLVRRDIPVLVEAAKRVPVDVQMSIAMYDDELQHAIEPGTPSTQARLDTVSALADAGFRVGVFLMPVLPHLTDTVAHVDAALSRIRDAGADHVVYGVLHLRAGVKPWFFQWLEQYRPDLVSSYRALYPGVAAEAPKDYKKWLARRMRPLIRLHGLYAESEDDERMRGIMRERTAAPVAAAKPAAEMLF</sequence>
<dbReference type="Proteomes" id="UP000262172">
    <property type="component" value="Unassembled WGS sequence"/>
</dbReference>
<dbReference type="GO" id="GO:0051536">
    <property type="term" value="F:iron-sulfur cluster binding"/>
    <property type="evidence" value="ECO:0007669"/>
    <property type="project" value="UniProtKB-KW"/>
</dbReference>
<evidence type="ECO:0000256" key="5">
    <source>
        <dbReference type="ARBA" id="ARBA00023014"/>
    </source>
</evidence>
<dbReference type="SUPFAM" id="SSF55608">
    <property type="entry name" value="Homing endonucleases"/>
    <property type="match status" value="1"/>
</dbReference>
<dbReference type="OrthoDB" id="9785699at2"/>
<evidence type="ECO:0000256" key="4">
    <source>
        <dbReference type="ARBA" id="ARBA00023004"/>
    </source>
</evidence>
<evidence type="ECO:0000313" key="8">
    <source>
        <dbReference type="Proteomes" id="UP000262172"/>
    </source>
</evidence>
<comment type="caution">
    <text evidence="7">The sequence shown here is derived from an EMBL/GenBank/DDBJ whole genome shotgun (WGS) entry which is preliminary data.</text>
</comment>
<dbReference type="SUPFAM" id="SSF102114">
    <property type="entry name" value="Radical SAM enzymes"/>
    <property type="match status" value="1"/>
</dbReference>
<dbReference type="Gene3D" id="3.80.30.30">
    <property type="match status" value="1"/>
</dbReference>
<dbReference type="InterPro" id="IPR036844">
    <property type="entry name" value="Hint_dom_sf"/>
</dbReference>
<organism evidence="7 8">
    <name type="scientific">Microbacterium bovistercoris</name>
    <dbReference type="NCBI Taxonomy" id="2293570"/>
    <lineage>
        <taxon>Bacteria</taxon>
        <taxon>Bacillati</taxon>
        <taxon>Actinomycetota</taxon>
        <taxon>Actinomycetes</taxon>
        <taxon>Micrococcales</taxon>
        <taxon>Microbacteriaceae</taxon>
        <taxon>Microbacterium</taxon>
    </lineage>
</organism>
<keyword evidence="2" id="KW-0068">Autocatalytic cleavage</keyword>
<dbReference type="GO" id="GO:0004519">
    <property type="term" value="F:endonuclease activity"/>
    <property type="evidence" value="ECO:0007669"/>
    <property type="project" value="InterPro"/>
</dbReference>
<keyword evidence="8" id="KW-1185">Reference proteome</keyword>
<dbReference type="PANTHER" id="PTHR43432">
    <property type="entry name" value="SLR0285 PROTEIN"/>
    <property type="match status" value="1"/>
</dbReference>
<accession>A0A371NYN7</accession>
<dbReference type="RefSeq" id="WP_116240463.1">
    <property type="nucleotide sequence ID" value="NZ_QUAB01000010.1"/>
</dbReference>
<keyword evidence="4" id="KW-0408">Iron</keyword>
<dbReference type="CDD" id="cd00081">
    <property type="entry name" value="Hint"/>
    <property type="match status" value="1"/>
</dbReference>
<dbReference type="InterPro" id="IPR004042">
    <property type="entry name" value="Intein_endonuc_central"/>
</dbReference>
<keyword evidence="5" id="KW-0411">Iron-sulfur</keyword>
<dbReference type="Gene3D" id="2.170.16.10">
    <property type="entry name" value="Hedgehog/Intein (Hint) domain"/>
    <property type="match status" value="1"/>
</dbReference>
<dbReference type="SMART" id="SM00306">
    <property type="entry name" value="HintN"/>
    <property type="match status" value="1"/>
</dbReference>
<dbReference type="EMBL" id="QUAB01000010">
    <property type="protein sequence ID" value="REJ08557.1"/>
    <property type="molecule type" value="Genomic_DNA"/>
</dbReference>
<dbReference type="InterPro" id="IPR003586">
    <property type="entry name" value="Hint_dom_C"/>
</dbReference>
<reference evidence="7 8" key="1">
    <citation type="submission" date="2018-08" db="EMBL/GenBank/DDBJ databases">
        <title>Isolation, diversity and antifungal activity of Actinobacteria from cow dung.</title>
        <authorList>
            <person name="Ling L."/>
        </authorList>
    </citation>
    <scope>NUCLEOTIDE SEQUENCE [LARGE SCALE GENOMIC DNA]</scope>
    <source>
        <strain evidence="7 8">NEAU-LLE</strain>
    </source>
</reference>
<dbReference type="InterPro" id="IPR006141">
    <property type="entry name" value="Intein_N"/>
</dbReference>
<name>A0A371NYN7_9MICO</name>
<dbReference type="InterPro" id="IPR007197">
    <property type="entry name" value="rSAM"/>
</dbReference>
<dbReference type="NCBIfam" id="NF038135">
    <property type="entry name" value="rSAM_Rv2578c"/>
    <property type="match status" value="1"/>
</dbReference>
<evidence type="ECO:0000256" key="3">
    <source>
        <dbReference type="ARBA" id="ARBA00023000"/>
    </source>
</evidence>
<keyword evidence="3" id="KW-0651">Protein splicing</keyword>
<dbReference type="NCBIfam" id="NF038136">
    <property type="entry name" value="rSAM_Rv_intein"/>
    <property type="match status" value="1"/>
</dbReference>
<dbReference type="InterPro" id="IPR030934">
    <property type="entry name" value="Intein_C"/>
</dbReference>
<dbReference type="PROSITE" id="PS50817">
    <property type="entry name" value="INTEIN_N_TER"/>
    <property type="match status" value="1"/>
</dbReference>
<gene>
    <name evidence="7" type="ORF">DY023_00905</name>
</gene>
<dbReference type="InterPro" id="IPR040086">
    <property type="entry name" value="MJ0683-like"/>
</dbReference>
<feature type="domain" description="DOD-type homing endonuclease" evidence="6">
    <location>
        <begin position="296"/>
        <end position="334"/>
    </location>
</feature>
<dbReference type="InterPro" id="IPR027434">
    <property type="entry name" value="Homing_endonucl"/>
</dbReference>
<dbReference type="InterPro" id="IPR003587">
    <property type="entry name" value="Hint_dom_N"/>
</dbReference>
<dbReference type="Gene3D" id="3.10.28.10">
    <property type="entry name" value="Homing endonucleases"/>
    <property type="match status" value="1"/>
</dbReference>
<dbReference type="InterPro" id="IPR058240">
    <property type="entry name" value="rSAM_sf"/>
</dbReference>
<dbReference type="SUPFAM" id="SSF51294">
    <property type="entry name" value="Hedgehog/intein (Hint) domain"/>
    <property type="match status" value="1"/>
</dbReference>